<evidence type="ECO:0000256" key="3">
    <source>
        <dbReference type="ARBA" id="ARBA00022475"/>
    </source>
</evidence>
<keyword evidence="4 7" id="KW-0812">Transmembrane</keyword>
<dbReference type="Gene3D" id="1.10.3720.10">
    <property type="entry name" value="MetI-like"/>
    <property type="match status" value="1"/>
</dbReference>
<proteinExistence type="inferred from homology"/>
<dbReference type="EMBL" id="WBKB01000005">
    <property type="protein sequence ID" value="KAB1642687.1"/>
    <property type="molecule type" value="Genomic_DNA"/>
</dbReference>
<organism evidence="9 10">
    <name type="scientific">Gulosibacter chungangensis</name>
    <dbReference type="NCBI Taxonomy" id="979746"/>
    <lineage>
        <taxon>Bacteria</taxon>
        <taxon>Bacillati</taxon>
        <taxon>Actinomycetota</taxon>
        <taxon>Actinomycetes</taxon>
        <taxon>Micrococcales</taxon>
        <taxon>Microbacteriaceae</taxon>
        <taxon>Gulosibacter</taxon>
    </lineage>
</organism>
<comment type="caution">
    <text evidence="9">The sequence shown here is derived from an EMBL/GenBank/DDBJ whole genome shotgun (WGS) entry which is preliminary data.</text>
</comment>
<evidence type="ECO:0000256" key="4">
    <source>
        <dbReference type="ARBA" id="ARBA00022692"/>
    </source>
</evidence>
<feature type="transmembrane region" description="Helical" evidence="7">
    <location>
        <begin position="196"/>
        <end position="216"/>
    </location>
</feature>
<dbReference type="AlphaFoldDB" id="A0A7J5BAA3"/>
<sequence length="226" mass="24372">MNILDEIQRIFGEYGSEIGVAMAETGYMVGVSILVAVLFGLPLGVLIYLTRAGGLTPNRTLWNLGNFYVTVVRSFPFLLFVVFMIPITRAVFGTSFGTVAATFPLAFVAVAIYARFVEQILLELPSGLLQAAASMGASVPQTVTRFLLVDARSGLVYALTSATISFVSYSAVLGVVGGGGVGDFAMRYGYHKYDFILMYTVIALIIIAVLLLQSLGNRVSRALDRR</sequence>
<evidence type="ECO:0000313" key="9">
    <source>
        <dbReference type="EMBL" id="KAB1642687.1"/>
    </source>
</evidence>
<gene>
    <name evidence="9" type="ORF">F8O05_09510</name>
</gene>
<feature type="transmembrane region" description="Helical" evidence="7">
    <location>
        <begin position="61"/>
        <end position="85"/>
    </location>
</feature>
<keyword evidence="5 7" id="KW-1133">Transmembrane helix</keyword>
<dbReference type="PANTHER" id="PTHR30450">
    <property type="entry name" value="ABC TRANSPORTER PERMEASE"/>
    <property type="match status" value="1"/>
</dbReference>
<feature type="transmembrane region" description="Helical" evidence="7">
    <location>
        <begin position="155"/>
        <end position="176"/>
    </location>
</feature>
<evidence type="ECO:0000256" key="6">
    <source>
        <dbReference type="ARBA" id="ARBA00023136"/>
    </source>
</evidence>
<evidence type="ECO:0000256" key="1">
    <source>
        <dbReference type="ARBA" id="ARBA00004651"/>
    </source>
</evidence>
<dbReference type="RefSeq" id="WP_158052489.1">
    <property type="nucleotide sequence ID" value="NZ_WBKB01000005.1"/>
</dbReference>
<accession>A0A7J5BAA3</accession>
<evidence type="ECO:0000256" key="5">
    <source>
        <dbReference type="ARBA" id="ARBA00022989"/>
    </source>
</evidence>
<dbReference type="PANTHER" id="PTHR30450:SF1">
    <property type="entry name" value="D-METHIONINE TRANSPORT SYSTEM PERMEASE PROTEIN METI-RELATED"/>
    <property type="match status" value="1"/>
</dbReference>
<comment type="similarity">
    <text evidence="7">Belongs to the binding-protein-dependent transport system permease family.</text>
</comment>
<evidence type="ECO:0000259" key="8">
    <source>
        <dbReference type="PROSITE" id="PS50928"/>
    </source>
</evidence>
<dbReference type="SUPFAM" id="SSF161098">
    <property type="entry name" value="MetI-like"/>
    <property type="match status" value="1"/>
</dbReference>
<keyword evidence="3" id="KW-1003">Cell membrane</keyword>
<evidence type="ECO:0000256" key="7">
    <source>
        <dbReference type="RuleBase" id="RU363032"/>
    </source>
</evidence>
<dbReference type="Pfam" id="PF00528">
    <property type="entry name" value="BPD_transp_1"/>
    <property type="match status" value="1"/>
</dbReference>
<feature type="transmembrane region" description="Helical" evidence="7">
    <location>
        <begin position="91"/>
        <end position="114"/>
    </location>
</feature>
<name>A0A7J5BAA3_9MICO</name>
<dbReference type="OrthoDB" id="9793490at2"/>
<protein>
    <submittedName>
        <fullName evidence="9">ABC transporter permease</fullName>
    </submittedName>
</protein>
<dbReference type="GO" id="GO:0048473">
    <property type="term" value="P:D-methionine transmembrane transport"/>
    <property type="evidence" value="ECO:0007669"/>
    <property type="project" value="TreeGrafter"/>
</dbReference>
<dbReference type="InterPro" id="IPR035906">
    <property type="entry name" value="MetI-like_sf"/>
</dbReference>
<feature type="transmembrane region" description="Helical" evidence="7">
    <location>
        <begin position="27"/>
        <end position="49"/>
    </location>
</feature>
<dbReference type="InterPro" id="IPR051322">
    <property type="entry name" value="AA_ABC_Transporter_Permease"/>
</dbReference>
<dbReference type="Proteomes" id="UP000433493">
    <property type="component" value="Unassembled WGS sequence"/>
</dbReference>
<dbReference type="GO" id="GO:0005886">
    <property type="term" value="C:plasma membrane"/>
    <property type="evidence" value="ECO:0007669"/>
    <property type="project" value="UniProtKB-SubCell"/>
</dbReference>
<evidence type="ECO:0000313" key="10">
    <source>
        <dbReference type="Proteomes" id="UP000433493"/>
    </source>
</evidence>
<keyword evidence="10" id="KW-1185">Reference proteome</keyword>
<evidence type="ECO:0000256" key="2">
    <source>
        <dbReference type="ARBA" id="ARBA00022448"/>
    </source>
</evidence>
<comment type="subcellular location">
    <subcellularLocation>
        <location evidence="1 7">Cell membrane</location>
        <topology evidence="1 7">Multi-pass membrane protein</topology>
    </subcellularLocation>
</comment>
<dbReference type="InterPro" id="IPR000515">
    <property type="entry name" value="MetI-like"/>
</dbReference>
<dbReference type="PROSITE" id="PS50928">
    <property type="entry name" value="ABC_TM1"/>
    <property type="match status" value="1"/>
</dbReference>
<keyword evidence="6 7" id="KW-0472">Membrane</keyword>
<reference evidence="9 10" key="1">
    <citation type="submission" date="2019-09" db="EMBL/GenBank/DDBJ databases">
        <title>Phylogeny of genus Pseudoclavibacter and closely related genus.</title>
        <authorList>
            <person name="Li Y."/>
        </authorList>
    </citation>
    <scope>NUCLEOTIDE SEQUENCE [LARGE SCALE GENOMIC DNA]</scope>
    <source>
        <strain evidence="9 10">KCTC 13959</strain>
    </source>
</reference>
<feature type="domain" description="ABC transmembrane type-1" evidence="8">
    <location>
        <begin position="22"/>
        <end position="214"/>
    </location>
</feature>
<keyword evidence="2 7" id="KW-0813">Transport</keyword>
<dbReference type="CDD" id="cd06261">
    <property type="entry name" value="TM_PBP2"/>
    <property type="match status" value="1"/>
</dbReference>